<sequence>MRCFNHSSLSLKSKDMAIYPTLAKAPSLQGYANLAKLTSNQIPKYIMQNTTCLKVLNLI</sequence>
<dbReference type="EMBL" id="BJLJ01000030">
    <property type="protein sequence ID" value="GEA69752.1"/>
    <property type="molecule type" value="Genomic_DNA"/>
</dbReference>
<accession>A0A4Y3JEF7</accession>
<dbReference type="Proteomes" id="UP000317717">
    <property type="component" value="Unassembled WGS sequence"/>
</dbReference>
<evidence type="ECO:0000313" key="2">
    <source>
        <dbReference type="Proteomes" id="UP000317717"/>
    </source>
</evidence>
<protein>
    <submittedName>
        <fullName evidence="1">Uncharacterized protein</fullName>
    </submittedName>
</protein>
<organism evidence="1 2">
    <name type="scientific">Acinetobacter pittii</name>
    <name type="common">Acinetobacter genomosp. 3</name>
    <dbReference type="NCBI Taxonomy" id="48296"/>
    <lineage>
        <taxon>Bacteria</taxon>
        <taxon>Pseudomonadati</taxon>
        <taxon>Pseudomonadota</taxon>
        <taxon>Gammaproteobacteria</taxon>
        <taxon>Moraxellales</taxon>
        <taxon>Moraxellaceae</taxon>
        <taxon>Acinetobacter</taxon>
        <taxon>Acinetobacter calcoaceticus/baumannii complex</taxon>
    </lineage>
</organism>
<comment type="caution">
    <text evidence="1">The sequence shown here is derived from an EMBL/GenBank/DDBJ whole genome shotgun (WGS) entry which is preliminary data.</text>
</comment>
<evidence type="ECO:0000313" key="1">
    <source>
        <dbReference type="EMBL" id="GEA69752.1"/>
    </source>
</evidence>
<reference evidence="1 2" key="1">
    <citation type="submission" date="2019-06" db="EMBL/GenBank/DDBJ databases">
        <title>Whole genome shotgun sequence of Acinetobacter pittii NBRC 110514.</title>
        <authorList>
            <person name="Hosoyama A."/>
            <person name="Uohara A."/>
            <person name="Ohji S."/>
            <person name="Ichikawa N."/>
        </authorList>
    </citation>
    <scope>NUCLEOTIDE SEQUENCE [LARGE SCALE GENOMIC DNA]</scope>
    <source>
        <strain evidence="1 2">NBRC 110514</strain>
    </source>
</reference>
<name>A0A4Y3JEF7_ACIPI</name>
<proteinExistence type="predicted"/>
<gene>
    <name evidence="1" type="ORF">PA3_39100</name>
</gene>
<dbReference type="AlphaFoldDB" id="A0A4Y3JEF7"/>